<accession>A0A6A4X695</accession>
<dbReference type="AlphaFoldDB" id="A0A6A4X695"/>
<dbReference type="Proteomes" id="UP000440578">
    <property type="component" value="Unassembled WGS sequence"/>
</dbReference>
<evidence type="ECO:0000256" key="1">
    <source>
        <dbReference type="SAM" id="MobiDB-lite"/>
    </source>
</evidence>
<protein>
    <submittedName>
        <fullName evidence="2">Uncharacterized protein</fullName>
    </submittedName>
</protein>
<reference evidence="2 3" key="1">
    <citation type="submission" date="2019-07" db="EMBL/GenBank/DDBJ databases">
        <title>Draft genome assembly of a fouling barnacle, Amphibalanus amphitrite (Darwin, 1854): The first reference genome for Thecostraca.</title>
        <authorList>
            <person name="Kim W."/>
        </authorList>
    </citation>
    <scope>NUCLEOTIDE SEQUENCE [LARGE SCALE GENOMIC DNA]</scope>
    <source>
        <strain evidence="2">SNU_AA5</strain>
        <tissue evidence="2">Soma without cirri and trophi</tissue>
    </source>
</reference>
<evidence type="ECO:0000313" key="3">
    <source>
        <dbReference type="Proteomes" id="UP000440578"/>
    </source>
</evidence>
<proteinExistence type="predicted"/>
<organism evidence="2 3">
    <name type="scientific">Amphibalanus amphitrite</name>
    <name type="common">Striped barnacle</name>
    <name type="synonym">Balanus amphitrite</name>
    <dbReference type="NCBI Taxonomy" id="1232801"/>
    <lineage>
        <taxon>Eukaryota</taxon>
        <taxon>Metazoa</taxon>
        <taxon>Ecdysozoa</taxon>
        <taxon>Arthropoda</taxon>
        <taxon>Crustacea</taxon>
        <taxon>Multicrustacea</taxon>
        <taxon>Cirripedia</taxon>
        <taxon>Thoracica</taxon>
        <taxon>Thoracicalcarea</taxon>
        <taxon>Balanomorpha</taxon>
        <taxon>Balanoidea</taxon>
        <taxon>Balanidae</taxon>
        <taxon>Amphibalaninae</taxon>
        <taxon>Amphibalanus</taxon>
    </lineage>
</organism>
<feature type="region of interest" description="Disordered" evidence="1">
    <location>
        <begin position="1"/>
        <end position="37"/>
    </location>
</feature>
<gene>
    <name evidence="2" type="ORF">FJT64_017664</name>
</gene>
<keyword evidence="3" id="KW-1185">Reference proteome</keyword>
<comment type="caution">
    <text evidence="2">The sequence shown here is derived from an EMBL/GenBank/DDBJ whole genome shotgun (WGS) entry which is preliminary data.</text>
</comment>
<dbReference type="EMBL" id="VIIS01000234">
    <property type="protein sequence ID" value="KAF0311524.1"/>
    <property type="molecule type" value="Genomic_DNA"/>
</dbReference>
<name>A0A6A4X695_AMPAM</name>
<sequence>MVNRLNRQRSPAKRQRAVSAGTSSDTSADDGDCSTDQQLGPIQQFLQRAPDKQTAELTERFENTVAGLREEITGLFQRVVDLESHVNDQGNVIQQLHEAVDSRDSRIHFMEDELEELRREGNTPYLVLDGPGLPGLPPELEEEPWKEDVAATTRAVLQQHVPSVTVHEEDIVQCYRTARGKKIVCRFARWGPGSTRDAIYDARTHLQRDGNGARRQPQDQIYINEMLTTGAHNAFMKLRAARKRGHRGIGTWRSAILEELADQAMAAMTQEKVAAANQHANAFIGACLAREDTWAG</sequence>
<feature type="compositionally biased region" description="Basic residues" evidence="1">
    <location>
        <begin position="1"/>
        <end position="16"/>
    </location>
</feature>
<evidence type="ECO:0000313" key="2">
    <source>
        <dbReference type="EMBL" id="KAF0311524.1"/>
    </source>
</evidence>